<evidence type="ECO:0000256" key="3">
    <source>
        <dbReference type="ARBA" id="ARBA00005232"/>
    </source>
</evidence>
<evidence type="ECO:0000256" key="5">
    <source>
        <dbReference type="ARBA" id="ARBA00022679"/>
    </source>
</evidence>
<protein>
    <recommendedName>
        <fullName evidence="16">Carnitine O-acetyltransferase, mitochondrial</fullName>
    </recommendedName>
</protein>
<reference evidence="18" key="1">
    <citation type="submission" date="2019-11" db="EMBL/GenBank/DDBJ databases">
        <title>Leishmania tarentolae CDS.</title>
        <authorList>
            <person name="Goto Y."/>
            <person name="Yamagishi J."/>
        </authorList>
    </citation>
    <scope>NUCLEOTIDE SEQUENCE [LARGE SCALE GENOMIC DNA]</scope>
    <source>
        <strain evidence="18">Parrot Tar II</strain>
    </source>
</reference>
<evidence type="ECO:0000256" key="1">
    <source>
        <dbReference type="ARBA" id="ARBA00004275"/>
    </source>
</evidence>
<dbReference type="FunFam" id="3.30.559.70:FF:000007">
    <property type="entry name" value="Carnitine O-acetyltransferase, mitochondrial"/>
    <property type="match status" value="1"/>
</dbReference>
<dbReference type="InterPro" id="IPR042231">
    <property type="entry name" value="Cho/carn_acyl_trans_2"/>
</dbReference>
<dbReference type="InterPro" id="IPR023213">
    <property type="entry name" value="CAT-like_dom_sf"/>
</dbReference>
<dbReference type="GO" id="GO:0006635">
    <property type="term" value="P:fatty acid beta-oxidation"/>
    <property type="evidence" value="ECO:0007669"/>
    <property type="project" value="TreeGrafter"/>
</dbReference>
<dbReference type="PANTHER" id="PTHR22589:SF60">
    <property type="entry name" value="O-PALMITOYLTRANSFERASE II, PUTATIVE-RELATED"/>
    <property type="match status" value="1"/>
</dbReference>
<evidence type="ECO:0000313" key="19">
    <source>
        <dbReference type="Proteomes" id="UP000419144"/>
    </source>
</evidence>
<evidence type="ECO:0000256" key="14">
    <source>
        <dbReference type="ARBA" id="ARBA00052702"/>
    </source>
</evidence>
<dbReference type="GO" id="GO:0005743">
    <property type="term" value="C:mitochondrial inner membrane"/>
    <property type="evidence" value="ECO:0007669"/>
    <property type="project" value="UniProtKB-SubCell"/>
</dbReference>
<evidence type="ECO:0000256" key="7">
    <source>
        <dbReference type="ARBA" id="ARBA00022832"/>
    </source>
</evidence>
<sequence length="628" mass="68798">MMKRIIASELQSNVLRLPRLPIPSVAATMDGHCSSLRALWSPEVTAPHLAKMDAFVNSSAPVLQKHLVDADKAAVESGKAPFTYVEGLLAQSALNNRSPQEVNMNASFVLQQDISGVDRTQAGVASALTYGIACWIQELRTKGLSVPADPTRQYDVSPLLTEFGRSLIPSKETDLLHTTPLEKLSHIIVLHDGHPYMVRVFDEHQHVLDRKLIQKAFELILTITPDQDNTSPVSVLTAGSRAVWGQAYQELLKTPENAEVLRLFHESILVVCLDSTKWGNDESLAEASALHGSKEELENRWYDKHQMIVSEDGQVAFNFDRTASDRVHWAKWIGDVLAILNEKGTSGGATDGIDGTAVSRIVRHLSVTYGKSFVSHIRAARQEALAIVTDTEVHSIHLPCGRAKLSALKVNPDAFVQMCVQLAMYKMRNKLCSTTEVCSTAGFFHGTTELVHTSSEEMLALAKNLAQIQQDGEHAASLDTNSKEMLTKLIRATSDRHVALTTAASRGEGYDRHLMALRHVARINGDKAALAFFEDDLFLKTSRPMLSTSEFSQPWLRYYTFGPMQSNGYGLGYVIDEQEVRISLSAFTNSPATNVADLKAALMLSCNALCEVLGNVPANNAAASGAPK</sequence>
<keyword evidence="7" id="KW-0276">Fatty acid metabolism</keyword>
<dbReference type="Gene3D" id="3.30.559.70">
    <property type="entry name" value="Choline/Carnitine o-acyltransferase, domain 2"/>
    <property type="match status" value="1"/>
</dbReference>
<feature type="domain" description="Choline/carnitine acyltransferase" evidence="17">
    <location>
        <begin position="20"/>
        <end position="602"/>
    </location>
</feature>
<evidence type="ECO:0000256" key="13">
    <source>
        <dbReference type="ARBA" id="ARBA00023315"/>
    </source>
</evidence>
<dbReference type="GO" id="GO:0004092">
    <property type="term" value="F:carnitine O-acetyltransferase activity"/>
    <property type="evidence" value="ECO:0007669"/>
    <property type="project" value="UniProtKB-EC"/>
</dbReference>
<keyword evidence="11" id="KW-0472">Membrane</keyword>
<dbReference type="InterPro" id="IPR039551">
    <property type="entry name" value="Cho/carn_acyl_trans"/>
</dbReference>
<evidence type="ECO:0000256" key="16">
    <source>
        <dbReference type="ARBA" id="ARBA00073438"/>
    </source>
</evidence>
<dbReference type="OrthoDB" id="240216at2759"/>
<keyword evidence="19" id="KW-1185">Reference proteome</keyword>
<comment type="similarity">
    <text evidence="3">Belongs to the carnitine/choline acetyltransferase family.</text>
</comment>
<keyword evidence="5" id="KW-0808">Transferase</keyword>
<evidence type="ECO:0000256" key="10">
    <source>
        <dbReference type="ARBA" id="ARBA00023128"/>
    </source>
</evidence>
<dbReference type="EMBL" id="BLBS01000041">
    <property type="protein sequence ID" value="GET90417.1"/>
    <property type="molecule type" value="Genomic_DNA"/>
</dbReference>
<evidence type="ECO:0000256" key="8">
    <source>
        <dbReference type="ARBA" id="ARBA00022946"/>
    </source>
</evidence>
<dbReference type="GO" id="GO:0005777">
    <property type="term" value="C:peroxisome"/>
    <property type="evidence" value="ECO:0007669"/>
    <property type="project" value="UniProtKB-SubCell"/>
</dbReference>
<keyword evidence="8" id="KW-0809">Transit peptide</keyword>
<dbReference type="InterPro" id="IPR000542">
    <property type="entry name" value="Carn_acyl_trans"/>
</dbReference>
<dbReference type="VEuPathDB" id="TriTrypDB:LtaPh_2914700"/>
<evidence type="ECO:0000256" key="15">
    <source>
        <dbReference type="ARBA" id="ARBA00053195"/>
    </source>
</evidence>
<name>A0A640KSA1_LEITA</name>
<evidence type="ECO:0000256" key="4">
    <source>
        <dbReference type="ARBA" id="ARBA00022448"/>
    </source>
</evidence>
<gene>
    <name evidence="18" type="ORF">LtaPh_2914700</name>
</gene>
<evidence type="ECO:0000256" key="9">
    <source>
        <dbReference type="ARBA" id="ARBA00023098"/>
    </source>
</evidence>
<comment type="caution">
    <text evidence="18">The sequence shown here is derived from an EMBL/GenBank/DDBJ whole genome shotgun (WGS) entry which is preliminary data.</text>
</comment>
<accession>A0A640KSA1</accession>
<evidence type="ECO:0000256" key="6">
    <source>
        <dbReference type="ARBA" id="ARBA00022792"/>
    </source>
</evidence>
<dbReference type="PANTHER" id="PTHR22589">
    <property type="entry name" value="CARNITINE O-ACYLTRANSFERASE"/>
    <property type="match status" value="1"/>
</dbReference>
<dbReference type="SUPFAM" id="SSF52777">
    <property type="entry name" value="CoA-dependent acyltransferases"/>
    <property type="match status" value="2"/>
</dbReference>
<evidence type="ECO:0000256" key="2">
    <source>
        <dbReference type="ARBA" id="ARBA00004443"/>
    </source>
</evidence>
<evidence type="ECO:0000256" key="11">
    <source>
        <dbReference type="ARBA" id="ARBA00023136"/>
    </source>
</evidence>
<comment type="function">
    <text evidence="15">Carnitine acetylase is specific for short chain fatty acids. Carnitine acetylase seems to affect the flux through the pyruvate dehydrogenase complex. It may be involved as well in the transport of acetyl-CoA into mitochondria.</text>
</comment>
<comment type="subcellular location">
    <subcellularLocation>
        <location evidence="2">Mitochondrion inner membrane</location>
        <topology evidence="2">Peripheral membrane protein</topology>
        <orientation evidence="2">Matrix side</orientation>
    </subcellularLocation>
    <subcellularLocation>
        <location evidence="1">Peroxisome</location>
    </subcellularLocation>
</comment>
<dbReference type="Gene3D" id="3.30.559.10">
    <property type="entry name" value="Chloramphenicol acetyltransferase-like domain"/>
    <property type="match status" value="1"/>
</dbReference>
<evidence type="ECO:0000313" key="18">
    <source>
        <dbReference type="EMBL" id="GET90417.1"/>
    </source>
</evidence>
<comment type="catalytic activity">
    <reaction evidence="14">
        <text>(R)-carnitine + acetyl-CoA = O-acetyl-(R)-carnitine + CoA</text>
        <dbReference type="Rhea" id="RHEA:21136"/>
        <dbReference type="ChEBI" id="CHEBI:16347"/>
        <dbReference type="ChEBI" id="CHEBI:57287"/>
        <dbReference type="ChEBI" id="CHEBI:57288"/>
        <dbReference type="ChEBI" id="CHEBI:57589"/>
        <dbReference type="EC" id="2.3.1.7"/>
    </reaction>
</comment>
<keyword evidence="4" id="KW-0813">Transport</keyword>
<keyword evidence="6" id="KW-0999">Mitochondrion inner membrane</keyword>
<proteinExistence type="inferred from homology"/>
<keyword evidence="13" id="KW-0012">Acyltransferase</keyword>
<evidence type="ECO:0000256" key="12">
    <source>
        <dbReference type="ARBA" id="ARBA00023140"/>
    </source>
</evidence>
<organism evidence="18 19">
    <name type="scientific">Leishmania tarentolae</name>
    <name type="common">Sauroleishmania tarentolae</name>
    <dbReference type="NCBI Taxonomy" id="5689"/>
    <lineage>
        <taxon>Eukaryota</taxon>
        <taxon>Discoba</taxon>
        <taxon>Euglenozoa</taxon>
        <taxon>Kinetoplastea</taxon>
        <taxon>Metakinetoplastina</taxon>
        <taxon>Trypanosomatida</taxon>
        <taxon>Trypanosomatidae</taxon>
        <taxon>Leishmaniinae</taxon>
        <taxon>Leishmania</taxon>
        <taxon>lizard Leishmania</taxon>
    </lineage>
</organism>
<keyword evidence="12" id="KW-0576">Peroxisome</keyword>
<evidence type="ECO:0000259" key="17">
    <source>
        <dbReference type="Pfam" id="PF00755"/>
    </source>
</evidence>
<dbReference type="AlphaFoldDB" id="A0A640KSA1"/>
<keyword evidence="10" id="KW-0496">Mitochondrion</keyword>
<dbReference type="Proteomes" id="UP000419144">
    <property type="component" value="Unassembled WGS sequence"/>
</dbReference>
<keyword evidence="9" id="KW-0443">Lipid metabolism</keyword>
<dbReference type="GO" id="GO:0004095">
    <property type="term" value="F:carnitine O-palmitoyltransferase activity"/>
    <property type="evidence" value="ECO:0007669"/>
    <property type="project" value="TreeGrafter"/>
</dbReference>
<dbReference type="Pfam" id="PF00755">
    <property type="entry name" value="Carn_acyltransf"/>
    <property type="match status" value="1"/>
</dbReference>